<evidence type="ECO:0000313" key="2">
    <source>
        <dbReference type="Proteomes" id="UP000219775"/>
    </source>
</evidence>
<accession>A0A2B4MQ07</accession>
<dbReference type="EMBL" id="NUDP01000024">
    <property type="protein sequence ID" value="PEM71258.1"/>
    <property type="molecule type" value="Genomic_DNA"/>
</dbReference>
<organism evidence="1 2">
    <name type="scientific">Bacillus pseudomycoides</name>
    <dbReference type="NCBI Taxonomy" id="64104"/>
    <lineage>
        <taxon>Bacteria</taxon>
        <taxon>Bacillati</taxon>
        <taxon>Bacillota</taxon>
        <taxon>Bacilli</taxon>
        <taxon>Bacillales</taxon>
        <taxon>Bacillaceae</taxon>
        <taxon>Bacillus</taxon>
        <taxon>Bacillus cereus group</taxon>
    </lineage>
</organism>
<evidence type="ECO:0000313" key="1">
    <source>
        <dbReference type="EMBL" id="PEM71258.1"/>
    </source>
</evidence>
<dbReference type="AlphaFoldDB" id="A0A2B4MQ07"/>
<comment type="caution">
    <text evidence="1">The sequence shown here is derived from an EMBL/GenBank/DDBJ whole genome shotgun (WGS) entry which is preliminary data.</text>
</comment>
<dbReference type="Proteomes" id="UP000219775">
    <property type="component" value="Unassembled WGS sequence"/>
</dbReference>
<name>A0A2B4MQ07_9BACI</name>
<dbReference type="RefSeq" id="WP_097969659.1">
    <property type="nucleotide sequence ID" value="NZ_NUAS01000026.1"/>
</dbReference>
<sequence length="95" mass="11156">MKLYFKDIELGDITEVSADTPWMYGTIHLNENSKPFHEYFHGMVDEDNEFDFDSADPEFLAESNWSILDENEGKYLGIDIPAIYIDATTIAWRWR</sequence>
<gene>
    <name evidence="1" type="ORF">CN613_05890</name>
</gene>
<protein>
    <submittedName>
        <fullName evidence="1">Uncharacterized protein</fullName>
    </submittedName>
</protein>
<proteinExistence type="predicted"/>
<reference evidence="1 2" key="1">
    <citation type="submission" date="2017-09" db="EMBL/GenBank/DDBJ databases">
        <title>Large-scale bioinformatics analysis of Bacillus genomes uncovers conserved roles of natural products in bacterial physiology.</title>
        <authorList>
            <consortium name="Agbiome Team Llc"/>
            <person name="Bleich R.M."/>
            <person name="Grubbs K.J."/>
            <person name="Santa Maria K.C."/>
            <person name="Allen S.E."/>
            <person name="Farag S."/>
            <person name="Shank E.A."/>
            <person name="Bowers A."/>
        </authorList>
    </citation>
    <scope>NUCLEOTIDE SEQUENCE [LARGE SCALE GENOMIC DNA]</scope>
    <source>
        <strain evidence="1 2">AFS009893</strain>
    </source>
</reference>